<dbReference type="FunFam" id="1.10.287.130:FF:000070">
    <property type="entry name" value="Histidine kinase sensor protein"/>
    <property type="match status" value="1"/>
</dbReference>
<name>I4B3D5_TURPD</name>
<dbReference type="Pfam" id="PF02518">
    <property type="entry name" value="HATPase_c"/>
    <property type="match status" value="1"/>
</dbReference>
<dbReference type="GO" id="GO:0000155">
    <property type="term" value="F:phosphorelay sensor kinase activity"/>
    <property type="evidence" value="ECO:0007669"/>
    <property type="project" value="InterPro"/>
</dbReference>
<dbReference type="PRINTS" id="PR00344">
    <property type="entry name" value="BCTRLSENSOR"/>
</dbReference>
<dbReference type="Gene3D" id="3.30.565.10">
    <property type="entry name" value="Histidine kinase-like ATPase, C-terminal domain"/>
    <property type="match status" value="1"/>
</dbReference>
<keyword evidence="7" id="KW-0175">Coiled coil</keyword>
<dbReference type="Pfam" id="PF13185">
    <property type="entry name" value="GAF_2"/>
    <property type="match status" value="1"/>
</dbReference>
<accession>I4B3D5</accession>
<keyword evidence="3" id="KW-0597">Phosphoprotein</keyword>
<dbReference type="SMART" id="SM00065">
    <property type="entry name" value="GAF"/>
    <property type="match status" value="1"/>
</dbReference>
<keyword evidence="6" id="KW-0472">Membrane</keyword>
<dbReference type="PANTHER" id="PTHR42878:SF15">
    <property type="entry name" value="BACTERIOPHYTOCHROME"/>
    <property type="match status" value="1"/>
</dbReference>
<dbReference type="Gene3D" id="1.10.287.130">
    <property type="match status" value="1"/>
</dbReference>
<evidence type="ECO:0000259" key="9">
    <source>
        <dbReference type="PROSITE" id="PS50112"/>
    </source>
</evidence>
<dbReference type="OrthoDB" id="340007at2"/>
<keyword evidence="4" id="KW-0808">Transferase</keyword>
<dbReference type="InterPro" id="IPR003594">
    <property type="entry name" value="HATPase_dom"/>
</dbReference>
<sequence length="676" mass="76370">MVQQSELSEPGYRSTLDNLLEGCQILDFDWKYLYLNAAAARHNRRPNSDLLGRKMADCWPGIDQTDLYRKIDLALQQREAFHQELDFHFQDGSVGWFEVRASPIPEGVFLLSIDITERIRQTNEAHRLKRLYSALSQVNQAIVRIDNRQALFDKVCETFVNDAGLKMAWIGWPDAKNERIVPAAVFGDQNGYLDAIEIRTDNSPQGSVPVSSAFKQAQPQVCNDMLAEPSLMIWREKILENGFRSKAAFPIEAGGSIGVLVAYAGEKDFFRDKEIALMSEAATDVAFALQNFSLEEERKALANAASRENRFARAMMESMPGIIYFYRKSGQFLRWNKNFELISGYSHAEIAMMHPLDFFDDADKDLMASRIAEVFEHGESAVEAPFRTKSGKKLPYYFTGQLIEFEGEQCLIGTGVDIALLKNAQNEILRLNTELEQRVTERTAELAAANRELEAFSYSVSHDLRSPLRAINGFAEIVLNKFGELLPKDGYDYLRRIRNAGHRMGELIDDLLTFSRLSRESLSHDRINMGKLAQSAIDEIAPLTQGRSVNIQLKSISEGYGDAKLLRQVWLNLIGNAVKYTRNCEHASIIIGSEEHNGATAYFIKDNGVGFNMAYASKLFGVFQRLHRDDEFEGTGVGLAIVQRVIHRHGGKVWAEAEEGKGAIFWFTLGRTEERK</sequence>
<dbReference type="SUPFAM" id="SSF55785">
    <property type="entry name" value="PYP-like sensor domain (PAS domain)"/>
    <property type="match status" value="2"/>
</dbReference>
<dbReference type="Pfam" id="PF00989">
    <property type="entry name" value="PAS"/>
    <property type="match status" value="1"/>
</dbReference>
<evidence type="ECO:0000313" key="10">
    <source>
        <dbReference type="EMBL" id="AFM11792.1"/>
    </source>
</evidence>
<evidence type="ECO:0000256" key="3">
    <source>
        <dbReference type="ARBA" id="ARBA00022553"/>
    </source>
</evidence>
<dbReference type="SUPFAM" id="SSF47384">
    <property type="entry name" value="Homodimeric domain of signal transducing histidine kinase"/>
    <property type="match status" value="1"/>
</dbReference>
<dbReference type="GO" id="GO:0030295">
    <property type="term" value="F:protein kinase activator activity"/>
    <property type="evidence" value="ECO:0007669"/>
    <property type="project" value="TreeGrafter"/>
</dbReference>
<evidence type="ECO:0000256" key="5">
    <source>
        <dbReference type="ARBA" id="ARBA00022777"/>
    </source>
</evidence>
<dbReference type="PROSITE" id="PS50109">
    <property type="entry name" value="HIS_KIN"/>
    <property type="match status" value="1"/>
</dbReference>
<dbReference type="InterPro" id="IPR003661">
    <property type="entry name" value="HisK_dim/P_dom"/>
</dbReference>
<protein>
    <recommendedName>
        <fullName evidence="2">histidine kinase</fullName>
        <ecNumber evidence="2">2.7.13.3</ecNumber>
    </recommendedName>
</protein>
<evidence type="ECO:0000256" key="4">
    <source>
        <dbReference type="ARBA" id="ARBA00022679"/>
    </source>
</evidence>
<evidence type="ECO:0000256" key="2">
    <source>
        <dbReference type="ARBA" id="ARBA00012438"/>
    </source>
</evidence>
<dbReference type="GO" id="GO:0007234">
    <property type="term" value="P:osmosensory signaling via phosphorelay pathway"/>
    <property type="evidence" value="ECO:0007669"/>
    <property type="project" value="TreeGrafter"/>
</dbReference>
<dbReference type="InterPro" id="IPR029016">
    <property type="entry name" value="GAF-like_dom_sf"/>
</dbReference>
<evidence type="ECO:0000256" key="1">
    <source>
        <dbReference type="ARBA" id="ARBA00000085"/>
    </source>
</evidence>
<dbReference type="Pfam" id="PF08448">
    <property type="entry name" value="PAS_4"/>
    <property type="match status" value="1"/>
</dbReference>
<dbReference type="InterPro" id="IPR000014">
    <property type="entry name" value="PAS"/>
</dbReference>
<keyword evidence="5 10" id="KW-0418">Kinase</keyword>
<dbReference type="STRING" id="869212.Turpa_1144"/>
<dbReference type="EC" id="2.7.13.3" evidence="2"/>
<dbReference type="InterPro" id="IPR013767">
    <property type="entry name" value="PAS_fold"/>
</dbReference>
<evidence type="ECO:0000256" key="7">
    <source>
        <dbReference type="SAM" id="Coils"/>
    </source>
</evidence>
<dbReference type="CDD" id="cd00130">
    <property type="entry name" value="PAS"/>
    <property type="match status" value="2"/>
</dbReference>
<dbReference type="Pfam" id="PF00512">
    <property type="entry name" value="HisKA"/>
    <property type="match status" value="1"/>
</dbReference>
<dbReference type="Gene3D" id="3.30.450.40">
    <property type="match status" value="1"/>
</dbReference>
<comment type="catalytic activity">
    <reaction evidence="1">
        <text>ATP + protein L-histidine = ADP + protein N-phospho-L-histidine.</text>
        <dbReference type="EC" id="2.7.13.3"/>
    </reaction>
</comment>
<organism evidence="10 11">
    <name type="scientific">Turneriella parva (strain ATCC BAA-1111 / DSM 21527 / NCTC 11395 / H)</name>
    <name type="common">Leptospira parva</name>
    <dbReference type="NCBI Taxonomy" id="869212"/>
    <lineage>
        <taxon>Bacteria</taxon>
        <taxon>Pseudomonadati</taxon>
        <taxon>Spirochaetota</taxon>
        <taxon>Spirochaetia</taxon>
        <taxon>Leptospirales</taxon>
        <taxon>Leptospiraceae</taxon>
        <taxon>Turneriella</taxon>
    </lineage>
</organism>
<reference evidence="10 11" key="1">
    <citation type="submission" date="2012-06" db="EMBL/GenBank/DDBJ databases">
        <title>The complete chromosome of genome of Turneriella parva DSM 21527.</title>
        <authorList>
            <consortium name="US DOE Joint Genome Institute (JGI-PGF)"/>
            <person name="Lucas S."/>
            <person name="Han J."/>
            <person name="Lapidus A."/>
            <person name="Bruce D."/>
            <person name="Goodwin L."/>
            <person name="Pitluck S."/>
            <person name="Peters L."/>
            <person name="Kyrpides N."/>
            <person name="Mavromatis K."/>
            <person name="Ivanova N."/>
            <person name="Mikhailova N."/>
            <person name="Chertkov O."/>
            <person name="Detter J.C."/>
            <person name="Tapia R."/>
            <person name="Han C."/>
            <person name="Land M."/>
            <person name="Hauser L."/>
            <person name="Markowitz V."/>
            <person name="Cheng J.-F."/>
            <person name="Hugenholtz P."/>
            <person name="Woyke T."/>
            <person name="Wu D."/>
            <person name="Gronow S."/>
            <person name="Wellnitz S."/>
            <person name="Brambilla E."/>
            <person name="Klenk H.-P."/>
            <person name="Eisen J.A."/>
        </authorList>
    </citation>
    <scope>NUCLEOTIDE SEQUENCE [LARGE SCALE GENOMIC DNA]</scope>
    <source>
        <strain evidence="11">ATCC BAA-1111 / DSM 21527 / NCTC 11395 / H</strain>
    </source>
</reference>
<evidence type="ECO:0000256" key="6">
    <source>
        <dbReference type="ARBA" id="ARBA00023136"/>
    </source>
</evidence>
<dbReference type="AlphaFoldDB" id="I4B3D5"/>
<dbReference type="SUPFAM" id="SSF55781">
    <property type="entry name" value="GAF domain-like"/>
    <property type="match status" value="1"/>
</dbReference>
<dbReference type="InterPro" id="IPR005467">
    <property type="entry name" value="His_kinase_dom"/>
</dbReference>
<dbReference type="PROSITE" id="PS50112">
    <property type="entry name" value="PAS"/>
    <property type="match status" value="1"/>
</dbReference>
<dbReference type="InterPro" id="IPR050351">
    <property type="entry name" value="BphY/WalK/GraS-like"/>
</dbReference>
<evidence type="ECO:0000259" key="8">
    <source>
        <dbReference type="PROSITE" id="PS50109"/>
    </source>
</evidence>
<dbReference type="InterPro" id="IPR013656">
    <property type="entry name" value="PAS_4"/>
</dbReference>
<feature type="coiled-coil region" evidence="7">
    <location>
        <begin position="421"/>
        <end position="452"/>
    </location>
</feature>
<dbReference type="Proteomes" id="UP000006048">
    <property type="component" value="Chromosome"/>
</dbReference>
<evidence type="ECO:0000313" key="11">
    <source>
        <dbReference type="Proteomes" id="UP000006048"/>
    </source>
</evidence>
<dbReference type="PANTHER" id="PTHR42878">
    <property type="entry name" value="TWO-COMPONENT HISTIDINE KINASE"/>
    <property type="match status" value="1"/>
</dbReference>
<dbReference type="Gene3D" id="3.30.450.20">
    <property type="entry name" value="PAS domain"/>
    <property type="match status" value="2"/>
</dbReference>
<dbReference type="InterPro" id="IPR003018">
    <property type="entry name" value="GAF"/>
</dbReference>
<dbReference type="SMART" id="SM00387">
    <property type="entry name" value="HATPase_c"/>
    <property type="match status" value="1"/>
</dbReference>
<dbReference type="InterPro" id="IPR036890">
    <property type="entry name" value="HATPase_C_sf"/>
</dbReference>
<dbReference type="SMART" id="SM00388">
    <property type="entry name" value="HisKA"/>
    <property type="match status" value="1"/>
</dbReference>
<feature type="domain" description="PAS" evidence="9">
    <location>
        <begin position="308"/>
        <end position="378"/>
    </location>
</feature>
<dbReference type="PATRIC" id="fig|869212.3.peg.1127"/>
<dbReference type="InterPro" id="IPR004358">
    <property type="entry name" value="Sig_transdc_His_kin-like_C"/>
</dbReference>
<dbReference type="SUPFAM" id="SSF55874">
    <property type="entry name" value="ATPase domain of HSP90 chaperone/DNA topoisomerase II/histidine kinase"/>
    <property type="match status" value="1"/>
</dbReference>
<dbReference type="KEGG" id="tpx:Turpa_1144"/>
<keyword evidence="11" id="KW-1185">Reference proteome</keyword>
<dbReference type="InterPro" id="IPR035965">
    <property type="entry name" value="PAS-like_dom_sf"/>
</dbReference>
<dbReference type="CDD" id="cd00082">
    <property type="entry name" value="HisKA"/>
    <property type="match status" value="1"/>
</dbReference>
<feature type="domain" description="Histidine kinase" evidence="8">
    <location>
        <begin position="459"/>
        <end position="673"/>
    </location>
</feature>
<dbReference type="GO" id="GO:0000156">
    <property type="term" value="F:phosphorelay response regulator activity"/>
    <property type="evidence" value="ECO:0007669"/>
    <property type="project" value="TreeGrafter"/>
</dbReference>
<dbReference type="FunFam" id="3.30.565.10:FF:000006">
    <property type="entry name" value="Sensor histidine kinase WalK"/>
    <property type="match status" value="1"/>
</dbReference>
<dbReference type="RefSeq" id="WP_014802309.1">
    <property type="nucleotide sequence ID" value="NC_018020.1"/>
</dbReference>
<dbReference type="InterPro" id="IPR036097">
    <property type="entry name" value="HisK_dim/P_sf"/>
</dbReference>
<dbReference type="GO" id="GO:0016020">
    <property type="term" value="C:membrane"/>
    <property type="evidence" value="ECO:0007669"/>
    <property type="project" value="UniProtKB-SubCell"/>
</dbReference>
<dbReference type="NCBIfam" id="TIGR00229">
    <property type="entry name" value="sensory_box"/>
    <property type="match status" value="2"/>
</dbReference>
<proteinExistence type="predicted"/>
<dbReference type="SMART" id="SM00091">
    <property type="entry name" value="PAS"/>
    <property type="match status" value="2"/>
</dbReference>
<gene>
    <name evidence="10" type="ordered locus">Turpa_1144</name>
</gene>
<dbReference type="HOGENOM" id="CLU_451830_0_0_12"/>
<dbReference type="EMBL" id="CP002959">
    <property type="protein sequence ID" value="AFM11792.1"/>
    <property type="molecule type" value="Genomic_DNA"/>
</dbReference>